<dbReference type="FunFam" id="3.40.50.300:FF:000482">
    <property type="entry name" value="Multidrug resistance-associated protein member 4"/>
    <property type="match status" value="1"/>
</dbReference>
<dbReference type="FunFam" id="1.20.1560.10:FF:000014">
    <property type="entry name" value="Multidrug resistance-associated protein member 4"/>
    <property type="match status" value="1"/>
</dbReference>
<feature type="transmembrane region" description="Helical" evidence="10">
    <location>
        <begin position="133"/>
        <end position="155"/>
    </location>
</feature>
<dbReference type="GO" id="GO:0140359">
    <property type="term" value="F:ABC-type transporter activity"/>
    <property type="evidence" value="ECO:0007669"/>
    <property type="project" value="InterPro"/>
</dbReference>
<keyword evidence="3" id="KW-0813">Transport</keyword>
<evidence type="ECO:0000256" key="2">
    <source>
        <dbReference type="ARBA" id="ARBA00009726"/>
    </source>
</evidence>
<dbReference type="CDD" id="cd03250">
    <property type="entry name" value="ABCC_MRP_domain1"/>
    <property type="match status" value="1"/>
</dbReference>
<keyword evidence="5" id="KW-0547">Nucleotide-binding</keyword>
<dbReference type="CDD" id="cd18579">
    <property type="entry name" value="ABC_6TM_ABCC_D1"/>
    <property type="match status" value="1"/>
</dbReference>
<dbReference type="PROSITE" id="PS50893">
    <property type="entry name" value="ABC_TRANSPORTER_2"/>
    <property type="match status" value="2"/>
</dbReference>
<protein>
    <submittedName>
        <fullName evidence="14">Multidrug resistance-associated protein 4-like</fullName>
    </submittedName>
</protein>
<dbReference type="SMART" id="SM00382">
    <property type="entry name" value="AAA"/>
    <property type="match status" value="2"/>
</dbReference>
<keyword evidence="13" id="KW-1185">Reference proteome</keyword>
<evidence type="ECO:0000256" key="7">
    <source>
        <dbReference type="ARBA" id="ARBA00022989"/>
    </source>
</evidence>
<sequence>MDTFQHKFLKNPRVGANPVSVAIFAWSWPTFWKGFRQPIDVEDLYEPLKNDKSAGLGSKLEAHWKACEERARRTGGRASFLKALAAMFWKQFVAVGLLDAVNSIGLRLVQPLLLGQLLTYFSPGSTMPKEYAFAYAGGIILCVLGSLLLANHVLYTCMHLGMQMRIACCSLVFRKATRLSKTALGETASGQVVNLLSNDVSRFDIMAIFLNHLWIDPTLTLIVAYLLYSHVGWAGFVGIGTVFLVVPLQSYTGTLSSKFRHRIALRTDIRVRLMDEIVNGVQVIKMYAWEKPFTKLISAARRDEIKQILAVYLVRGVFMTFMMFTTRVAIFSTLITYALSGDALKASMVFTIQSYYNILSMTMGSFFVRGISEVAESAVSIRRLQTFLEFEEFDAQEGQVPSAPSAPSQGRSNPGFGDDQEDALNGPPKDQSVAANGSAIHVRNGPVLEFRSMHAKWNRGNSEDTLKNINLSMNSGELLAVIGPVGAGKSSLLQAVLGELATTAGRLAVRGKVSYACQEPWLFAASIRQNITFGSDFDRQRYDRVVRACALLPDLAQLPFGDLTLVGERGSSLSGGQRARVNLARAVYRDADLYLLDDPLSAVDTHVGKHLFEECVCKLLKGKAVVLVTHQVQYLSEVSRIAILNNGEIQMQGTFKELLHSDVDYAQMLHLAEEDEDVTDDVIEEGKKPEDSRPLMRALRQMSRVSSKVSLERQVSTTRLSSRRSSIRSSMRSSISISSVGEVEVVADEVDEADAPEPERLEATTRGQVKGSLFFRYFLTGTNVFCLGQLIVLFLAAQAAASMADYFVGFWTNQEELRQYQSQSHAPGAAVVTQQPLTTTVNFVYIYSGIIASLFVLGFVRSFYFYWICSKCSQALHDNMFANIIQATMHFFNTNPSGRILNRFSKDLGGVDELLPKALLDASQYILAFFGYIAVAVAVDWVFLVPVAVLLVVFYLARLIYLRSAKNIKRLEGMTRSPVFTHLNASIQGLSTIRAFNAQELVRAEFDNHQNLHTSAWFMFIFTSTSFGTFLDLLSMCFTFVVIFSFLLMEQSAFGGDVGLAISQSIAMTGLVQFGMRQSAEVASQLLSVERVLEYTDLPTEDKIPLTEGTAPKADWPSEGRLELKNVWMRYAPQSPPVLKGLNLVINPMEKVGIVGRTGAGKSSLISALFRLAYLEGQVVLDDVDTGSIPLQLLRSRISIIPQDPVLFSGTLRKNLDPFDEYKDHMLWAALEDVELRDAATESEGLEMRVADAGSNFSVGQRQLICLARAILRGNKVLMLDEATANVDPQTDGLIQSTIRSKFARCTVLTVAHRLNTIMDSDRVLVMDAGRAAEFDHPHMLMQKRGIFYSLVQETGQQMADSLARIARENYENKITSLQY</sequence>
<accession>A0A6P8ZHS3</accession>
<evidence type="ECO:0000313" key="13">
    <source>
        <dbReference type="Proteomes" id="UP000515158"/>
    </source>
</evidence>
<dbReference type="Gene3D" id="3.40.50.300">
    <property type="entry name" value="P-loop containing nucleotide triphosphate hydrolases"/>
    <property type="match status" value="2"/>
</dbReference>
<feature type="domain" description="ABC transporter" evidence="11">
    <location>
        <begin position="1122"/>
        <end position="1354"/>
    </location>
</feature>
<name>A0A6P8ZHS3_THRPL</name>
<dbReference type="PANTHER" id="PTHR24223">
    <property type="entry name" value="ATP-BINDING CASSETTE SUB-FAMILY C"/>
    <property type="match status" value="1"/>
</dbReference>
<reference evidence="14" key="1">
    <citation type="submission" date="2025-08" db="UniProtKB">
        <authorList>
            <consortium name="RefSeq"/>
        </authorList>
    </citation>
    <scope>IDENTIFICATION</scope>
    <source>
        <tissue evidence="14">Total insect</tissue>
    </source>
</reference>
<dbReference type="InterPro" id="IPR036640">
    <property type="entry name" value="ABC1_TM_sf"/>
</dbReference>
<dbReference type="GO" id="GO:0016020">
    <property type="term" value="C:membrane"/>
    <property type="evidence" value="ECO:0007669"/>
    <property type="project" value="UniProtKB-SubCell"/>
</dbReference>
<dbReference type="SUPFAM" id="SSF52540">
    <property type="entry name" value="P-loop containing nucleoside triphosphate hydrolases"/>
    <property type="match status" value="2"/>
</dbReference>
<evidence type="ECO:0000256" key="5">
    <source>
        <dbReference type="ARBA" id="ARBA00022741"/>
    </source>
</evidence>
<evidence type="ECO:0000256" key="1">
    <source>
        <dbReference type="ARBA" id="ARBA00004141"/>
    </source>
</evidence>
<dbReference type="FunFam" id="3.40.50.300:FF:000163">
    <property type="entry name" value="Multidrug resistance-associated protein member 4"/>
    <property type="match status" value="1"/>
</dbReference>
<dbReference type="GO" id="GO:0016887">
    <property type="term" value="F:ATP hydrolysis activity"/>
    <property type="evidence" value="ECO:0007669"/>
    <property type="project" value="InterPro"/>
</dbReference>
<comment type="subcellular location">
    <subcellularLocation>
        <location evidence="1">Membrane</location>
        <topology evidence="1">Multi-pass membrane protein</topology>
    </subcellularLocation>
</comment>
<dbReference type="InterPro" id="IPR017871">
    <property type="entry name" value="ABC_transporter-like_CS"/>
</dbReference>
<dbReference type="PROSITE" id="PS50929">
    <property type="entry name" value="ABC_TM1F"/>
    <property type="match status" value="2"/>
</dbReference>
<feature type="domain" description="ABC transporter" evidence="11">
    <location>
        <begin position="448"/>
        <end position="671"/>
    </location>
</feature>
<dbReference type="InterPro" id="IPR044746">
    <property type="entry name" value="ABCC_6TM_D1"/>
</dbReference>
<dbReference type="RefSeq" id="XP_034232354.1">
    <property type="nucleotide sequence ID" value="XM_034376463.1"/>
</dbReference>
<gene>
    <name evidence="14" type="primary">LOC117640173</name>
</gene>
<dbReference type="InterPro" id="IPR003593">
    <property type="entry name" value="AAA+_ATPase"/>
</dbReference>
<evidence type="ECO:0000256" key="10">
    <source>
        <dbReference type="SAM" id="Phobius"/>
    </source>
</evidence>
<feature type="transmembrane region" description="Helical" evidence="10">
    <location>
        <begin position="918"/>
        <end position="935"/>
    </location>
</feature>
<feature type="transmembrane region" description="Helical" evidence="10">
    <location>
        <begin position="774"/>
        <end position="797"/>
    </location>
</feature>
<dbReference type="Pfam" id="PF00664">
    <property type="entry name" value="ABC_membrane"/>
    <property type="match status" value="2"/>
</dbReference>
<dbReference type="OrthoDB" id="6500128at2759"/>
<feature type="domain" description="ABC transmembrane type-1" evidence="12">
    <location>
        <begin position="103"/>
        <end position="367"/>
    </location>
</feature>
<feature type="region of interest" description="Disordered" evidence="9">
    <location>
        <begin position="398"/>
        <end position="434"/>
    </location>
</feature>
<organism evidence="14">
    <name type="scientific">Thrips palmi</name>
    <name type="common">Melon thrips</name>
    <dbReference type="NCBI Taxonomy" id="161013"/>
    <lineage>
        <taxon>Eukaryota</taxon>
        <taxon>Metazoa</taxon>
        <taxon>Ecdysozoa</taxon>
        <taxon>Arthropoda</taxon>
        <taxon>Hexapoda</taxon>
        <taxon>Insecta</taxon>
        <taxon>Pterygota</taxon>
        <taxon>Neoptera</taxon>
        <taxon>Paraneoptera</taxon>
        <taxon>Thysanoptera</taxon>
        <taxon>Terebrantia</taxon>
        <taxon>Thripoidea</taxon>
        <taxon>Thripidae</taxon>
        <taxon>Thrips</taxon>
    </lineage>
</organism>
<dbReference type="InterPro" id="IPR050173">
    <property type="entry name" value="ABC_transporter_C-like"/>
</dbReference>
<dbReference type="GeneID" id="117640173"/>
<dbReference type="InterPro" id="IPR027417">
    <property type="entry name" value="P-loop_NTPase"/>
</dbReference>
<dbReference type="KEGG" id="tpal:117640173"/>
<feature type="transmembrane region" description="Helical" evidence="10">
    <location>
        <begin position="233"/>
        <end position="252"/>
    </location>
</feature>
<evidence type="ECO:0000259" key="11">
    <source>
        <dbReference type="PROSITE" id="PS50893"/>
    </source>
</evidence>
<comment type="similarity">
    <text evidence="2">Belongs to the ABC transporter superfamily. ABCC family. Conjugate transporter (TC 3.A.1.208) subfamily.</text>
</comment>
<dbReference type="CDD" id="cd03244">
    <property type="entry name" value="ABCC_MRP_domain2"/>
    <property type="match status" value="1"/>
</dbReference>
<evidence type="ECO:0000256" key="4">
    <source>
        <dbReference type="ARBA" id="ARBA00022692"/>
    </source>
</evidence>
<feature type="domain" description="ABC transmembrane type-1" evidence="12">
    <location>
        <begin position="790"/>
        <end position="1084"/>
    </location>
</feature>
<evidence type="ECO:0000256" key="6">
    <source>
        <dbReference type="ARBA" id="ARBA00022840"/>
    </source>
</evidence>
<keyword evidence="4 10" id="KW-0812">Transmembrane</keyword>
<dbReference type="InterPro" id="IPR011527">
    <property type="entry name" value="ABC1_TM_dom"/>
</dbReference>
<feature type="transmembrane region" description="Helical" evidence="10">
    <location>
        <begin position="355"/>
        <end position="375"/>
    </location>
</feature>
<dbReference type="PROSITE" id="PS00211">
    <property type="entry name" value="ABC_TRANSPORTER_1"/>
    <property type="match status" value="2"/>
</dbReference>
<dbReference type="InterPro" id="IPR003439">
    <property type="entry name" value="ABC_transporter-like_ATP-bd"/>
</dbReference>
<feature type="transmembrane region" description="Helical" evidence="10">
    <location>
        <begin position="844"/>
        <end position="867"/>
    </location>
</feature>
<dbReference type="GO" id="GO:0005524">
    <property type="term" value="F:ATP binding"/>
    <property type="evidence" value="ECO:0007669"/>
    <property type="project" value="UniProtKB-KW"/>
</dbReference>
<evidence type="ECO:0000256" key="3">
    <source>
        <dbReference type="ARBA" id="ARBA00022448"/>
    </source>
</evidence>
<feature type="transmembrane region" description="Helical" evidence="10">
    <location>
        <begin position="941"/>
        <end position="961"/>
    </location>
</feature>
<evidence type="ECO:0000259" key="12">
    <source>
        <dbReference type="PROSITE" id="PS50929"/>
    </source>
</evidence>
<proteinExistence type="inferred from homology"/>
<keyword evidence="8 10" id="KW-0472">Membrane</keyword>
<feature type="transmembrane region" description="Helical" evidence="10">
    <location>
        <begin position="309"/>
        <end position="335"/>
    </location>
</feature>
<dbReference type="Gene3D" id="1.20.1560.10">
    <property type="entry name" value="ABC transporter type 1, transmembrane domain"/>
    <property type="match status" value="2"/>
</dbReference>
<dbReference type="SUPFAM" id="SSF90123">
    <property type="entry name" value="ABC transporter transmembrane region"/>
    <property type="match status" value="2"/>
</dbReference>
<feature type="transmembrane region" description="Helical" evidence="10">
    <location>
        <begin position="205"/>
        <end position="227"/>
    </location>
</feature>
<dbReference type="PANTHER" id="PTHR24223:SF456">
    <property type="entry name" value="MULTIDRUG RESISTANCE-ASSOCIATED PROTEIN LETHAL(2)03659"/>
    <property type="match status" value="1"/>
</dbReference>
<dbReference type="FunFam" id="1.20.1560.10:FF:000026">
    <property type="entry name" value="Multidrug resistance-associated protein lethal(2)03659"/>
    <property type="match status" value="1"/>
</dbReference>
<keyword evidence="6" id="KW-0067">ATP-binding</keyword>
<evidence type="ECO:0000256" key="9">
    <source>
        <dbReference type="SAM" id="MobiDB-lite"/>
    </source>
</evidence>
<feature type="transmembrane region" description="Helical" evidence="10">
    <location>
        <begin position="1016"/>
        <end position="1049"/>
    </location>
</feature>
<dbReference type="Pfam" id="PF00005">
    <property type="entry name" value="ABC_tran"/>
    <property type="match status" value="2"/>
</dbReference>
<evidence type="ECO:0000256" key="8">
    <source>
        <dbReference type="ARBA" id="ARBA00023136"/>
    </source>
</evidence>
<keyword evidence="7 10" id="KW-1133">Transmembrane helix</keyword>
<dbReference type="InParanoid" id="A0A6P8ZHS3"/>
<feature type="transmembrane region" description="Helical" evidence="10">
    <location>
        <begin position="92"/>
        <end position="113"/>
    </location>
</feature>
<dbReference type="Proteomes" id="UP000515158">
    <property type="component" value="Unplaced"/>
</dbReference>
<evidence type="ECO:0000313" key="14">
    <source>
        <dbReference type="RefSeq" id="XP_034232354.1"/>
    </source>
</evidence>